<dbReference type="PANTHER" id="PTHR35810">
    <property type="entry name" value="CYTOPLASMIC PROTEIN-RELATED"/>
    <property type="match status" value="1"/>
</dbReference>
<sequence length="318" mass="36377">MVQTTKLQTNLGNAEFQTMIKHDSGQFLVFTAEAGEGIEVRYQDGTIWLTQKLMAQLFDVDVSTINYHLQQIFESKELTEEATIGIFPIVRQEGSRQVARQIQHYNLDAIISVGYRVNSIRATQFRQWATGILRDFTLRGYVIDRARMESGEVLGQDYFEELLEEVREIRLSERRFYQKITDIYATAVDYNPAAPTTKTFFATVQNKLHYAVHGHTAAELIAERADAAKPHMGLTSWKNSPDGKVIASDVTVAKNYLTKEELSDLGRIVEAYLNLAESRAKREIPTTMEQWAEFLDQVLTLDSRELIGERWKGLSENR</sequence>
<organism evidence="1 2">
    <name type="scientific">Mobiluncus curtisii</name>
    <dbReference type="NCBI Taxonomy" id="2051"/>
    <lineage>
        <taxon>Bacteria</taxon>
        <taxon>Bacillati</taxon>
        <taxon>Actinomycetota</taxon>
        <taxon>Actinomycetes</taxon>
        <taxon>Actinomycetales</taxon>
        <taxon>Actinomycetaceae</taxon>
        <taxon>Mobiluncus</taxon>
    </lineage>
</organism>
<name>A0A2X2YB28_9ACTO</name>
<dbReference type="Pfam" id="PF13310">
    <property type="entry name" value="Virulence_RhuM"/>
    <property type="match status" value="1"/>
</dbReference>
<evidence type="ECO:0000313" key="2">
    <source>
        <dbReference type="Proteomes" id="UP000250245"/>
    </source>
</evidence>
<dbReference type="PANTHER" id="PTHR35810:SF1">
    <property type="entry name" value="CYTOPLASMIC PROTEIN"/>
    <property type="match status" value="1"/>
</dbReference>
<accession>A0A2X2YB28</accession>
<gene>
    <name evidence="1" type="ORF">NCTC11820_01309</name>
</gene>
<dbReference type="Proteomes" id="UP000250245">
    <property type="component" value="Unassembled WGS sequence"/>
</dbReference>
<evidence type="ECO:0000313" key="1">
    <source>
        <dbReference type="EMBL" id="SQB65042.1"/>
    </source>
</evidence>
<proteinExistence type="predicted"/>
<dbReference type="EMBL" id="UASJ01000001">
    <property type="protein sequence ID" value="SQB65042.1"/>
    <property type="molecule type" value="Genomic_DNA"/>
</dbReference>
<reference evidence="1 2" key="1">
    <citation type="submission" date="2018-06" db="EMBL/GenBank/DDBJ databases">
        <authorList>
            <consortium name="Pathogen Informatics"/>
            <person name="Doyle S."/>
        </authorList>
    </citation>
    <scope>NUCLEOTIDE SEQUENCE [LARGE SCALE GENOMIC DNA]</scope>
    <source>
        <strain evidence="1 2">NCTC11820</strain>
    </source>
</reference>
<dbReference type="InterPro" id="IPR011204">
    <property type="entry name" value="Virulence_RhuM-like"/>
</dbReference>
<dbReference type="AlphaFoldDB" id="A0A2X2YB28"/>
<dbReference type="OMA" id="TRVECRF"/>
<protein>
    <submittedName>
        <fullName evidence="1">Virulence protein</fullName>
    </submittedName>
</protein>
<dbReference type="PIRSF" id="PIRSF015268">
    <property type="entry name" value="Virulence_RhuM"/>
    <property type="match status" value="1"/>
</dbReference>